<comment type="caution">
    <text evidence="1">The sequence shown here is derived from an EMBL/GenBank/DDBJ whole genome shotgun (WGS) entry which is preliminary data.</text>
</comment>
<organism evidence="1 2">
    <name type="scientific">Saccharicrinis fermentans DSM 9555 = JCM 21142</name>
    <dbReference type="NCBI Taxonomy" id="869213"/>
    <lineage>
        <taxon>Bacteria</taxon>
        <taxon>Pseudomonadati</taxon>
        <taxon>Bacteroidota</taxon>
        <taxon>Bacteroidia</taxon>
        <taxon>Marinilabiliales</taxon>
        <taxon>Marinilabiliaceae</taxon>
        <taxon>Saccharicrinis</taxon>
    </lineage>
</organism>
<keyword evidence="2" id="KW-1185">Reference proteome</keyword>
<evidence type="ECO:0000313" key="1">
    <source>
        <dbReference type="EMBL" id="GAF04328.1"/>
    </source>
</evidence>
<dbReference type="Proteomes" id="UP000019402">
    <property type="component" value="Unassembled WGS sequence"/>
</dbReference>
<reference evidence="1 2" key="1">
    <citation type="journal article" date="2014" name="Genome Announc.">
        <title>Draft Genome Sequence of Cytophaga fermentans JCM 21142T, a Facultative Anaerobe Isolated from Marine Mud.</title>
        <authorList>
            <person name="Starns D."/>
            <person name="Oshima K."/>
            <person name="Suda W."/>
            <person name="Iino T."/>
            <person name="Yuki M."/>
            <person name="Inoue J."/>
            <person name="Kitamura K."/>
            <person name="Iida T."/>
            <person name="Darby A."/>
            <person name="Hattori M."/>
            <person name="Ohkuma M."/>
        </authorList>
    </citation>
    <scope>NUCLEOTIDE SEQUENCE [LARGE SCALE GENOMIC DNA]</scope>
    <source>
        <strain evidence="1 2">JCM 21142</strain>
    </source>
</reference>
<protein>
    <submittedName>
        <fullName evidence="1">Uncharacterized protein</fullName>
    </submittedName>
</protein>
<gene>
    <name evidence="1" type="ORF">JCM21142_73030</name>
</gene>
<dbReference type="EMBL" id="BAMD01000042">
    <property type="protein sequence ID" value="GAF04328.1"/>
    <property type="molecule type" value="Genomic_DNA"/>
</dbReference>
<evidence type="ECO:0000313" key="2">
    <source>
        <dbReference type="Proteomes" id="UP000019402"/>
    </source>
</evidence>
<dbReference type="PANTHER" id="PTHR39966:SF3">
    <property type="entry name" value="DUF438 DOMAIN-CONTAINING PROTEIN"/>
    <property type="match status" value="1"/>
</dbReference>
<dbReference type="OrthoDB" id="9769774at2"/>
<accession>W7Y9W8</accession>
<proteinExistence type="predicted"/>
<dbReference type="PANTHER" id="PTHR39966">
    <property type="entry name" value="BLL2471 PROTEIN-RELATED"/>
    <property type="match status" value="1"/>
</dbReference>
<dbReference type="eggNOG" id="COG2461">
    <property type="taxonomic scope" value="Bacteria"/>
</dbReference>
<sequence>MKAYLNLDEEKLKKILDIKLKVFRREMSPAEAKKLVNDSFTFITPEEFAYGEQHILEYGITDEVMVEGMDDIIDIFEDVLRTEDSHLPQGHPIQTYLNEVDALEALLRGIEAKMNTKFIKNEWLELYDKLRQINTHFSRKQKKPLKL</sequence>
<dbReference type="AlphaFoldDB" id="W7Y9W8"/>
<name>W7Y9W8_9BACT</name>
<dbReference type="GO" id="GO:0005886">
    <property type="term" value="C:plasma membrane"/>
    <property type="evidence" value="ECO:0007669"/>
    <property type="project" value="TreeGrafter"/>
</dbReference>
<dbReference type="RefSeq" id="WP_027470588.1">
    <property type="nucleotide sequence ID" value="NZ_BAMD01000042.1"/>
</dbReference>
<dbReference type="STRING" id="869213.GCA_000517085_00577"/>